<feature type="signal peptide" evidence="3">
    <location>
        <begin position="1"/>
        <end position="19"/>
    </location>
</feature>
<keyword evidence="5" id="KW-1185">Reference proteome</keyword>
<dbReference type="InterPro" id="IPR011990">
    <property type="entry name" value="TPR-like_helical_dom_sf"/>
</dbReference>
<feature type="chain" id="PRO_5046010914" description="TolA-binding protein" evidence="3">
    <location>
        <begin position="20"/>
        <end position="289"/>
    </location>
</feature>
<dbReference type="EMBL" id="JAAVTX010000014">
    <property type="protein sequence ID" value="NKE48755.1"/>
    <property type="molecule type" value="Genomic_DNA"/>
</dbReference>
<evidence type="ECO:0000313" key="5">
    <source>
        <dbReference type="Proteomes" id="UP000765160"/>
    </source>
</evidence>
<accession>A0ABX1F8N3</accession>
<dbReference type="Gene3D" id="1.25.40.10">
    <property type="entry name" value="Tetratricopeptide repeat domain"/>
    <property type="match status" value="1"/>
</dbReference>
<reference evidence="4 5" key="1">
    <citation type="submission" date="2020-03" db="EMBL/GenBank/DDBJ databases">
        <title>Roseomonas selenitidurans sp. nov. isolated from soil.</title>
        <authorList>
            <person name="Liu H."/>
        </authorList>
    </citation>
    <scope>NUCLEOTIDE SEQUENCE [LARGE SCALE GENOMIC DNA]</scope>
    <source>
        <strain evidence="4 5">JCM 15073</strain>
    </source>
</reference>
<evidence type="ECO:0008006" key="6">
    <source>
        <dbReference type="Google" id="ProtNLM"/>
    </source>
</evidence>
<comment type="caution">
    <text evidence="4">The sequence shown here is derived from an EMBL/GenBank/DDBJ whole genome shotgun (WGS) entry which is preliminary data.</text>
</comment>
<evidence type="ECO:0000256" key="1">
    <source>
        <dbReference type="SAM" id="Coils"/>
    </source>
</evidence>
<keyword evidence="3" id="KW-0732">Signal</keyword>
<name>A0ABX1F8N3_9PROT</name>
<sequence>MLGLGLSVLSLLPLQPAQAQVESREGIALQNQILQLRQEVEMLRRGGATAMPAPVAGASNLGGRPVPPGGAPQGELVGALLDRVARLEEELRSVRGRAEQSEFRERTLQERLEKLEGDIDFRLQQIEGQRQGSATPPARPPATAAAPPAAAAAAPAAPAALRRPPQRALADGQAALGRRDWVAAEAAAREVVASRDAARAGDAQILLGAALAGKRDFAGSAVAYDDAFRRSPQGSRAPEAMLGVANALIGLNNNRDACNQLNDLRTRFPALRGAVAERAADARRRAQCR</sequence>
<dbReference type="Proteomes" id="UP000765160">
    <property type="component" value="Unassembled WGS sequence"/>
</dbReference>
<evidence type="ECO:0000256" key="2">
    <source>
        <dbReference type="SAM" id="MobiDB-lite"/>
    </source>
</evidence>
<proteinExistence type="predicted"/>
<gene>
    <name evidence="4" type="ORF">HB662_28580</name>
</gene>
<feature type="coiled-coil region" evidence="1">
    <location>
        <begin position="77"/>
        <end position="118"/>
    </location>
</feature>
<feature type="region of interest" description="Disordered" evidence="2">
    <location>
        <begin position="129"/>
        <end position="168"/>
    </location>
</feature>
<evidence type="ECO:0000313" key="4">
    <source>
        <dbReference type="EMBL" id="NKE48755.1"/>
    </source>
</evidence>
<organism evidence="4 5">
    <name type="scientific">Falsiroseomonas frigidaquae</name>
    <dbReference type="NCBI Taxonomy" id="487318"/>
    <lineage>
        <taxon>Bacteria</taxon>
        <taxon>Pseudomonadati</taxon>
        <taxon>Pseudomonadota</taxon>
        <taxon>Alphaproteobacteria</taxon>
        <taxon>Acetobacterales</taxon>
        <taxon>Roseomonadaceae</taxon>
        <taxon>Falsiroseomonas</taxon>
    </lineage>
</organism>
<evidence type="ECO:0000256" key="3">
    <source>
        <dbReference type="SAM" id="SignalP"/>
    </source>
</evidence>
<keyword evidence="1" id="KW-0175">Coiled coil</keyword>
<protein>
    <recommendedName>
        <fullName evidence="6">TolA-binding protein</fullName>
    </recommendedName>
</protein>
<feature type="compositionally biased region" description="Low complexity" evidence="2">
    <location>
        <begin position="141"/>
        <end position="168"/>
    </location>
</feature>